<dbReference type="PROSITE" id="PS51257">
    <property type="entry name" value="PROKAR_LIPOPROTEIN"/>
    <property type="match status" value="1"/>
</dbReference>
<dbReference type="GO" id="GO:0004497">
    <property type="term" value="F:monooxygenase activity"/>
    <property type="evidence" value="ECO:0007669"/>
    <property type="project" value="UniProtKB-KW"/>
</dbReference>
<accession>A0A193G257</accession>
<dbReference type="GO" id="GO:0071949">
    <property type="term" value="F:FAD binding"/>
    <property type="evidence" value="ECO:0007669"/>
    <property type="project" value="InterPro"/>
</dbReference>
<dbReference type="InterPro" id="IPR050493">
    <property type="entry name" value="FAD-dep_Monooxygenase_BioMet"/>
</dbReference>
<dbReference type="Gene3D" id="3.50.50.60">
    <property type="entry name" value="FAD/NAD(P)-binding domain"/>
    <property type="match status" value="1"/>
</dbReference>
<evidence type="ECO:0000256" key="1">
    <source>
        <dbReference type="ARBA" id="ARBA00023002"/>
    </source>
</evidence>
<dbReference type="Proteomes" id="UP000092213">
    <property type="component" value="Chromosome"/>
</dbReference>
<reference evidence="4 5" key="1">
    <citation type="submission" date="2016-06" db="EMBL/GenBank/DDBJ databases">
        <title>Complete genome sequences of Bordetella bronchialis and Bordetella flabilis.</title>
        <authorList>
            <person name="LiPuma J.J."/>
            <person name="Spilker T."/>
        </authorList>
    </citation>
    <scope>NUCLEOTIDE SEQUENCE [LARGE SCALE GENOMIC DNA]</scope>
    <source>
        <strain evidence="4 5">AU17976</strain>
    </source>
</reference>
<gene>
    <name evidence="4" type="ORF">BAU08_23555</name>
</gene>
<sequence length="418" mass="45985">MKDTDVIIVGAGVGGLVLALSLHQAGIACRVYEAVPEIKPLGVGINLLPHAARELDELGLLPALDKLGVHTKESIFFTRHGQFIYSEPAGKAAGYAWPQYSIHRGDLQMALLAAARERLGADSVLVDHRAVRVEQDADGVTVHMTDAAGAPRPSVRGAIVVGCDGIHSALRKQLYPDEGAPRYSGVNMWRGVTRCKPFLSGGSMVRAGWLSIGKMVIYPIRDNVDAEGNQLVNWVAEIESPEPAVRDWTRQGRLEDFFPAFADWHFDWLDVAALIQNADSVLEYPMVDQDPLPTWTQGRMTLLGDAAHPMVPRGSNGAGQAVIDARFLAGQLKRQGLTPQALQEYDRVRVAATTQVVLTNRKNPPDAILRVAYERSRDQRFDRIEDVISRDELQAISDRYKQVAGFDPETLKTRPSFL</sequence>
<dbReference type="EMBL" id="CP016171">
    <property type="protein sequence ID" value="ANN73930.1"/>
    <property type="molecule type" value="Genomic_DNA"/>
</dbReference>
<dbReference type="Gene3D" id="3.30.9.30">
    <property type="match status" value="1"/>
</dbReference>
<dbReference type="InterPro" id="IPR002938">
    <property type="entry name" value="FAD-bd"/>
</dbReference>
<keyword evidence="2 4" id="KW-0503">Monooxygenase</keyword>
<dbReference type="PRINTS" id="PR00420">
    <property type="entry name" value="RNGMNOXGNASE"/>
</dbReference>
<protein>
    <submittedName>
        <fullName evidence="4">Monooxygenase</fullName>
    </submittedName>
</protein>
<evidence type="ECO:0000313" key="4">
    <source>
        <dbReference type="EMBL" id="ANN73930.1"/>
    </source>
</evidence>
<evidence type="ECO:0000256" key="2">
    <source>
        <dbReference type="ARBA" id="ARBA00023033"/>
    </source>
</evidence>
<evidence type="ECO:0000259" key="3">
    <source>
        <dbReference type="Pfam" id="PF01494"/>
    </source>
</evidence>
<proteinExistence type="predicted"/>
<name>A0A193G257_9BORD</name>
<organism evidence="4 5">
    <name type="scientific">Bordetella bronchialis</name>
    <dbReference type="NCBI Taxonomy" id="463025"/>
    <lineage>
        <taxon>Bacteria</taxon>
        <taxon>Pseudomonadati</taxon>
        <taxon>Pseudomonadota</taxon>
        <taxon>Betaproteobacteria</taxon>
        <taxon>Burkholderiales</taxon>
        <taxon>Alcaligenaceae</taxon>
        <taxon>Bordetella</taxon>
    </lineage>
</organism>
<keyword evidence="1" id="KW-0560">Oxidoreductase</keyword>
<evidence type="ECO:0000313" key="5">
    <source>
        <dbReference type="Proteomes" id="UP000092213"/>
    </source>
</evidence>
<dbReference type="NCBIfam" id="NF005720">
    <property type="entry name" value="PRK07538.1"/>
    <property type="match status" value="1"/>
</dbReference>
<dbReference type="SUPFAM" id="SSF54373">
    <property type="entry name" value="FAD-linked reductases, C-terminal domain"/>
    <property type="match status" value="1"/>
</dbReference>
<dbReference type="InterPro" id="IPR036188">
    <property type="entry name" value="FAD/NAD-bd_sf"/>
</dbReference>
<dbReference type="RefSeq" id="WP_066672049.1">
    <property type="nucleotide sequence ID" value="NZ_CP016171.1"/>
</dbReference>
<dbReference type="Pfam" id="PF01494">
    <property type="entry name" value="FAD_binding_3"/>
    <property type="match status" value="1"/>
</dbReference>
<dbReference type="PANTHER" id="PTHR13789:SF268">
    <property type="entry name" value="5-METHYLPHENAZINE-1-CARBOXYLATE 1-MONOOXYGENASE"/>
    <property type="match status" value="1"/>
</dbReference>
<dbReference type="AlphaFoldDB" id="A0A193G257"/>
<dbReference type="STRING" id="463025.BAU08_23555"/>
<feature type="domain" description="FAD-binding" evidence="3">
    <location>
        <begin position="3"/>
        <end position="357"/>
    </location>
</feature>
<dbReference type="SUPFAM" id="SSF51905">
    <property type="entry name" value="FAD/NAD(P)-binding domain"/>
    <property type="match status" value="1"/>
</dbReference>
<dbReference type="PANTHER" id="PTHR13789">
    <property type="entry name" value="MONOOXYGENASE"/>
    <property type="match status" value="1"/>
</dbReference>